<dbReference type="InterPro" id="IPR050168">
    <property type="entry name" value="AAA_ATPase_domain"/>
</dbReference>
<dbReference type="InterPro" id="IPR003593">
    <property type="entry name" value="AAA+_ATPase"/>
</dbReference>
<dbReference type="InterPro" id="IPR003959">
    <property type="entry name" value="ATPase_AAA_core"/>
</dbReference>
<proteinExistence type="predicted"/>
<evidence type="ECO:0000313" key="6">
    <source>
        <dbReference type="Proteomes" id="UP000801428"/>
    </source>
</evidence>
<keyword evidence="2" id="KW-0067">ATP-binding</keyword>
<sequence length="752" mass="82651">MSVAFTLRPLERNPPSTPGNALEGAFRVHLSPRELRDHRLTPGDLIRLKTLAGFKGYGIAWTAAGTTNPAKKPIAKVTDLLKEQCNLSLNDPVFIEKASDSWKPLTSVRIAYQEDVGSDAKFPSTDELLYWARYALVDVELVLPGCSLQVQAKGPKEQSKTAKLRLIVESIDPQPDEKTALYFDPVSTQVIAADEPPPQQTASPPATEPPAKPTSEILKLQSEGIGGLSEQITAVNKSLFFFSQASLSLPDQHLLGPTTFLFHGPEGTGKSMLLERLADGPWKDVQRLSLETHPKNQAAGIEDTFEAAKENQPSLVLMDNLDKFLEKAETLVGKLRSELAKLEGSKVVVAAATRSIYDIDSSLRTTSGFKTELEIFPPNLAQREDILREILGPARSISSVKVTAVAERAHGFVGRDIHKLCGLARNHRVEAVYESLANDQKESFGEVLSAGDFVTQSDFDAVIDQVQPTVLKDSILEVPKVKWDQIAGLDHVRALLEAITIRPFKHPDLDTKFGGPQSRKGVLMYGPPGCAKTLIAQAVATESHQNFLAVKGSELIKMYVGESERAIRDVFRRARAAKPCIIFFDEIDSIGKSREKTQDSGLNVVTTLLNEMDGIEALKDVFIIGATNRPDILDSALIRTGRFDAHIHIGLPTLDARRQILQIHTRKRPLAADVDLDVVAERTEGSSGADIKGLCAVAVEMAISDFERNPDAQPLVEMSHFERALSEHQPHTLREEAERYKYWRPGMSLGEA</sequence>
<evidence type="ECO:0000259" key="4">
    <source>
        <dbReference type="SMART" id="SM00382"/>
    </source>
</evidence>
<dbReference type="AlphaFoldDB" id="A0A9P4TJJ3"/>
<protein>
    <submittedName>
        <fullName evidence="5">AAA+-type ATPase</fullName>
    </submittedName>
</protein>
<evidence type="ECO:0000256" key="2">
    <source>
        <dbReference type="ARBA" id="ARBA00022840"/>
    </source>
</evidence>
<reference evidence="5" key="1">
    <citation type="submission" date="2019-04" db="EMBL/GenBank/DDBJ databases">
        <title>Sequencing of skin fungus with MAO and IRED activity.</title>
        <authorList>
            <person name="Marsaioli A.J."/>
            <person name="Bonatto J.M.C."/>
            <person name="Reis Junior O."/>
        </authorList>
    </citation>
    <scope>NUCLEOTIDE SEQUENCE</scope>
    <source>
        <strain evidence="5">30M1</strain>
    </source>
</reference>
<dbReference type="GO" id="GO:0005524">
    <property type="term" value="F:ATP binding"/>
    <property type="evidence" value="ECO:0007669"/>
    <property type="project" value="UniProtKB-KW"/>
</dbReference>
<dbReference type="Gene3D" id="1.10.8.60">
    <property type="match status" value="2"/>
</dbReference>
<dbReference type="SMART" id="SM00382">
    <property type="entry name" value="AAA"/>
    <property type="match status" value="2"/>
</dbReference>
<dbReference type="GO" id="GO:0016887">
    <property type="term" value="F:ATP hydrolysis activity"/>
    <property type="evidence" value="ECO:0007669"/>
    <property type="project" value="InterPro"/>
</dbReference>
<organism evidence="5 6">
    <name type="scientific">Curvularia kusanoi</name>
    <name type="common">Cochliobolus kusanoi</name>
    <dbReference type="NCBI Taxonomy" id="90978"/>
    <lineage>
        <taxon>Eukaryota</taxon>
        <taxon>Fungi</taxon>
        <taxon>Dikarya</taxon>
        <taxon>Ascomycota</taxon>
        <taxon>Pezizomycotina</taxon>
        <taxon>Dothideomycetes</taxon>
        <taxon>Pleosporomycetidae</taxon>
        <taxon>Pleosporales</taxon>
        <taxon>Pleosporineae</taxon>
        <taxon>Pleosporaceae</taxon>
        <taxon>Curvularia</taxon>
    </lineage>
</organism>
<dbReference type="OrthoDB" id="27435at2759"/>
<feature type="domain" description="AAA+ ATPase" evidence="4">
    <location>
        <begin position="256"/>
        <end position="379"/>
    </location>
</feature>
<dbReference type="EMBL" id="SWKU01000004">
    <property type="protein sequence ID" value="KAF3007427.1"/>
    <property type="molecule type" value="Genomic_DNA"/>
</dbReference>
<dbReference type="InterPro" id="IPR041569">
    <property type="entry name" value="AAA_lid_3"/>
</dbReference>
<dbReference type="PROSITE" id="PS00674">
    <property type="entry name" value="AAA"/>
    <property type="match status" value="1"/>
</dbReference>
<dbReference type="PANTHER" id="PTHR23077:SF27">
    <property type="entry name" value="ATPASE FAMILY GENE 2 PROTEIN HOMOLOG A"/>
    <property type="match status" value="1"/>
</dbReference>
<evidence type="ECO:0000313" key="5">
    <source>
        <dbReference type="EMBL" id="KAF3007427.1"/>
    </source>
</evidence>
<dbReference type="FunFam" id="3.40.50.300:FF:002219">
    <property type="entry name" value="Transitional endoplasmic reticulum ATPase"/>
    <property type="match status" value="1"/>
</dbReference>
<comment type="caution">
    <text evidence="5">The sequence shown here is derived from an EMBL/GenBank/DDBJ whole genome shotgun (WGS) entry which is preliminary data.</text>
</comment>
<evidence type="ECO:0000256" key="1">
    <source>
        <dbReference type="ARBA" id="ARBA00022741"/>
    </source>
</evidence>
<dbReference type="InterPro" id="IPR027417">
    <property type="entry name" value="P-loop_NTPase"/>
</dbReference>
<dbReference type="Proteomes" id="UP000801428">
    <property type="component" value="Unassembled WGS sequence"/>
</dbReference>
<dbReference type="PANTHER" id="PTHR23077">
    <property type="entry name" value="AAA-FAMILY ATPASE"/>
    <property type="match status" value="1"/>
</dbReference>
<evidence type="ECO:0000256" key="3">
    <source>
        <dbReference type="SAM" id="MobiDB-lite"/>
    </source>
</evidence>
<accession>A0A9P4TJJ3</accession>
<dbReference type="Pfam" id="PF17862">
    <property type="entry name" value="AAA_lid_3"/>
    <property type="match status" value="1"/>
</dbReference>
<feature type="region of interest" description="Disordered" evidence="3">
    <location>
        <begin position="194"/>
        <end position="213"/>
    </location>
</feature>
<dbReference type="Gene3D" id="3.40.50.300">
    <property type="entry name" value="P-loop containing nucleotide triphosphate hydrolases"/>
    <property type="match status" value="2"/>
</dbReference>
<feature type="region of interest" description="Disordered" evidence="3">
    <location>
        <begin position="1"/>
        <end position="20"/>
    </location>
</feature>
<keyword evidence="1" id="KW-0547">Nucleotide-binding</keyword>
<dbReference type="InterPro" id="IPR003960">
    <property type="entry name" value="ATPase_AAA_CS"/>
</dbReference>
<feature type="domain" description="AAA+ ATPase" evidence="4">
    <location>
        <begin position="518"/>
        <end position="653"/>
    </location>
</feature>
<dbReference type="GO" id="GO:0005737">
    <property type="term" value="C:cytoplasm"/>
    <property type="evidence" value="ECO:0007669"/>
    <property type="project" value="TreeGrafter"/>
</dbReference>
<dbReference type="FunFam" id="1.10.8.60:FF:000178">
    <property type="entry name" value="CDC48/VCP homolog, AAA superfamily"/>
    <property type="match status" value="1"/>
</dbReference>
<dbReference type="Pfam" id="PF00004">
    <property type="entry name" value="AAA"/>
    <property type="match status" value="2"/>
</dbReference>
<keyword evidence="6" id="KW-1185">Reference proteome</keyword>
<name>A0A9P4TJJ3_CURKU</name>
<dbReference type="SUPFAM" id="SSF52540">
    <property type="entry name" value="P-loop containing nucleoside triphosphate hydrolases"/>
    <property type="match status" value="2"/>
</dbReference>
<gene>
    <name evidence="5" type="primary">AFG2</name>
    <name evidence="5" type="ORF">E8E13_003288</name>
</gene>